<evidence type="ECO:0000259" key="7">
    <source>
        <dbReference type="Pfam" id="PF08240"/>
    </source>
</evidence>
<dbReference type="GO" id="GO:0050256">
    <property type="term" value="F:ribitol-5-phosphate 2-dehydrogenase [NAD(P)+] activity"/>
    <property type="evidence" value="ECO:0007669"/>
    <property type="project" value="UniProtKB-UniRule"/>
</dbReference>
<dbReference type="Proteomes" id="UP000052991">
    <property type="component" value="Unassembled WGS sequence"/>
</dbReference>
<organism evidence="8 9">
    <name type="scientific">Lactococcus lactis subsp. lactis</name>
    <name type="common">Streptococcus lactis</name>
    <dbReference type="NCBI Taxonomy" id="1360"/>
    <lineage>
        <taxon>Bacteria</taxon>
        <taxon>Bacillati</taxon>
        <taxon>Bacillota</taxon>
        <taxon>Bacilli</taxon>
        <taxon>Lactobacillales</taxon>
        <taxon>Streptococcaceae</taxon>
        <taxon>Lactococcus</taxon>
    </lineage>
</organism>
<accession>A0A0V8DDN4</accession>
<sequence length="341" mass="38379">MLNTVYRLTAPRQIEAIQFDEKIDENTVIVRPTYLSICHADQRYFTGSRDKTVLRKKLPMALIHEGIGEVVQDNTGKFSVGTRVAIVPTTPVEKDRIIAENYLYTSKFRSSGFDGLMQEYVISTPDRLVKVLDDIPGNVAAYTEMISVAMHAIQKLEKMMDGHRETIGIWGDGNLGYISANIVKSLFPDSKIYVFGKNEDKLNFFSFVDDTFTIDNIPKELEISHAIEAVGGKGSQYAIDQIINYIKPMGSIALMGVSENPIELNTRLSLEKGLSFSASSRSSAENFKETIKFLVKYPAARQRFENLIGIEKVIHTVTDINKLFEEDLASIWGKSVMKWEV</sequence>
<dbReference type="Pfam" id="PF08240">
    <property type="entry name" value="ADH_N"/>
    <property type="match status" value="1"/>
</dbReference>
<feature type="binding site" evidence="6">
    <location>
        <position position="64"/>
    </location>
    <ligand>
        <name>Zn(2+)</name>
        <dbReference type="ChEBI" id="CHEBI:29105"/>
        <note>catalytic</note>
    </ligand>
</feature>
<dbReference type="AlphaFoldDB" id="A0A0V8DDN4"/>
<dbReference type="PANTHER" id="PTHR43350:SF19">
    <property type="entry name" value="D-GULOSIDE 3-DEHYDROGENASE"/>
    <property type="match status" value="1"/>
</dbReference>
<comment type="function">
    <text evidence="6">Catalyzes the NADPH dependent reduction of D-ribulose 5-phosphate to D-ribitol 5-phosphate.</text>
</comment>
<evidence type="ECO:0000313" key="8">
    <source>
        <dbReference type="EMBL" id="KSU24938.1"/>
    </source>
</evidence>
<evidence type="ECO:0000256" key="1">
    <source>
        <dbReference type="ARBA" id="ARBA00001947"/>
    </source>
</evidence>
<dbReference type="InterPro" id="IPR013154">
    <property type="entry name" value="ADH-like_N"/>
</dbReference>
<comment type="caution">
    <text evidence="8">The sequence shown here is derived from an EMBL/GenBank/DDBJ whole genome shotgun (WGS) entry which is preliminary data.</text>
</comment>
<dbReference type="Gene3D" id="3.40.50.720">
    <property type="entry name" value="NAD(P)-binding Rossmann-like Domain"/>
    <property type="match status" value="1"/>
</dbReference>
<dbReference type="UniPathway" id="UPA00790"/>
<feature type="binding site" evidence="6">
    <location>
        <position position="38"/>
    </location>
    <ligand>
        <name>Zn(2+)</name>
        <dbReference type="ChEBI" id="CHEBI:29105"/>
        <note>catalytic</note>
    </ligand>
</feature>
<evidence type="ECO:0000313" key="9">
    <source>
        <dbReference type="Proteomes" id="UP000052991"/>
    </source>
</evidence>
<dbReference type="GO" id="GO:1902012">
    <property type="term" value="P:poly(ribitol phosphate) teichoic acid biosynthetic process"/>
    <property type="evidence" value="ECO:0007669"/>
    <property type="project" value="UniProtKB-UniRule"/>
</dbReference>
<comment type="pathway">
    <text evidence="6">Cell wall biogenesis; poly(ribitol phosphate) teichoic acid biosynthesis.</text>
</comment>
<dbReference type="GO" id="GO:0008270">
    <property type="term" value="F:zinc ion binding"/>
    <property type="evidence" value="ECO:0007669"/>
    <property type="project" value="UniProtKB-UniRule"/>
</dbReference>
<gene>
    <name evidence="6" type="primary">tarJ</name>
    <name evidence="8" type="ORF">N42_2157</name>
</gene>
<keyword evidence="3 6" id="KW-0479">Metal-binding</keyword>
<evidence type="ECO:0000256" key="5">
    <source>
        <dbReference type="ARBA" id="ARBA00023002"/>
    </source>
</evidence>
<dbReference type="SUPFAM" id="SSF51735">
    <property type="entry name" value="NAD(P)-binding Rossmann-fold domains"/>
    <property type="match status" value="1"/>
</dbReference>
<keyword evidence="6" id="KW-0521">NADP</keyword>
<proteinExistence type="inferred from homology"/>
<keyword evidence="6" id="KW-0777">Teichoic acid biosynthesis</keyword>
<name>A0A0V8DDN4_LACLL</name>
<dbReference type="Gene3D" id="3.90.180.10">
    <property type="entry name" value="Medium-chain alcohol dehydrogenases, catalytic domain"/>
    <property type="match status" value="1"/>
</dbReference>
<comment type="similarity">
    <text evidence="2 6">Belongs to the zinc-containing alcohol dehydrogenase family.</text>
</comment>
<evidence type="ECO:0000256" key="2">
    <source>
        <dbReference type="ARBA" id="ARBA00008072"/>
    </source>
</evidence>
<reference evidence="9" key="1">
    <citation type="submission" date="2015-10" db="EMBL/GenBank/DDBJ databases">
        <title>Draft Genome Sequences of 11 Lactococcus lactis subspecies cremoris strains.</title>
        <authorList>
            <person name="Wels M."/>
            <person name="Backus L."/>
            <person name="Boekhorst J."/>
            <person name="Dijkstra A."/>
            <person name="Beerthuizen M."/>
            <person name="Kelly W."/>
            <person name="Siezen R."/>
            <person name="Bachmann H."/>
            <person name="Van Hijum S."/>
        </authorList>
    </citation>
    <scope>NUCLEOTIDE SEQUENCE [LARGE SCALE GENOMIC DNA]</scope>
    <source>
        <strain evidence="9">N42</strain>
    </source>
</reference>
<feature type="domain" description="Alcohol dehydrogenase-like N-terminal" evidence="7">
    <location>
        <begin position="25"/>
        <end position="131"/>
    </location>
</feature>
<protein>
    <recommendedName>
        <fullName evidence="6">Ribulose-5-phosphate reductase</fullName>
        <shortName evidence="6">Ribulose-5-P reductase</shortName>
        <ecNumber evidence="6">1.1.1.405</ecNumber>
    </recommendedName>
    <alternativeName>
        <fullName evidence="6">Ribitol-5-phosphate dehydrogenase</fullName>
    </alternativeName>
</protein>
<dbReference type="GO" id="GO:0071555">
    <property type="term" value="P:cell wall organization"/>
    <property type="evidence" value="ECO:0007669"/>
    <property type="project" value="UniProtKB-KW"/>
</dbReference>
<dbReference type="EMBL" id="LKLW01000145">
    <property type="protein sequence ID" value="KSU24938.1"/>
    <property type="molecule type" value="Genomic_DNA"/>
</dbReference>
<keyword evidence="6" id="KW-0961">Cell wall biogenesis/degradation</keyword>
<dbReference type="EC" id="1.1.1.405" evidence="6"/>
<dbReference type="InterPro" id="IPR011032">
    <property type="entry name" value="GroES-like_sf"/>
</dbReference>
<evidence type="ECO:0000256" key="4">
    <source>
        <dbReference type="ARBA" id="ARBA00022833"/>
    </source>
</evidence>
<dbReference type="SUPFAM" id="SSF50129">
    <property type="entry name" value="GroES-like"/>
    <property type="match status" value="1"/>
</dbReference>
<feature type="binding site" evidence="6">
    <location>
        <position position="144"/>
    </location>
    <ligand>
        <name>Zn(2+)</name>
        <dbReference type="ChEBI" id="CHEBI:29105"/>
        <note>catalytic</note>
    </ligand>
</feature>
<comment type="catalytic activity">
    <reaction evidence="6">
        <text>D-ribitol 5-phosphate + NADP(+) = D-ribulose 5-phosphate + NADPH + H(+)</text>
        <dbReference type="Rhea" id="RHEA:19921"/>
        <dbReference type="ChEBI" id="CHEBI:15378"/>
        <dbReference type="ChEBI" id="CHEBI:57695"/>
        <dbReference type="ChEBI" id="CHEBI:57783"/>
        <dbReference type="ChEBI" id="CHEBI:58121"/>
        <dbReference type="ChEBI" id="CHEBI:58349"/>
        <dbReference type="EC" id="1.1.1.405"/>
    </reaction>
</comment>
<dbReference type="PATRIC" id="fig|1360.107.peg.1317"/>
<comment type="cofactor">
    <cofactor evidence="1 6">
        <name>Zn(2+)</name>
        <dbReference type="ChEBI" id="CHEBI:29105"/>
    </cofactor>
</comment>
<evidence type="ECO:0000256" key="6">
    <source>
        <dbReference type="HAMAP-Rule" id="MF_02069"/>
    </source>
</evidence>
<dbReference type="InterPro" id="IPR034710">
    <property type="entry name" value="TarJ"/>
</dbReference>
<dbReference type="PANTHER" id="PTHR43350">
    <property type="entry name" value="NAD-DEPENDENT ALCOHOL DEHYDROGENASE"/>
    <property type="match status" value="1"/>
</dbReference>
<evidence type="ECO:0000256" key="3">
    <source>
        <dbReference type="ARBA" id="ARBA00022723"/>
    </source>
</evidence>
<keyword evidence="4 6" id="KW-0862">Zinc</keyword>
<dbReference type="HAMAP" id="MF_02069">
    <property type="entry name" value="TarJ"/>
    <property type="match status" value="1"/>
</dbReference>
<keyword evidence="5 6" id="KW-0560">Oxidoreductase</keyword>
<feature type="binding site" evidence="6">
    <location>
        <position position="65"/>
    </location>
    <ligand>
        <name>Zn(2+)</name>
        <dbReference type="ChEBI" id="CHEBI:29105"/>
        <note>catalytic</note>
    </ligand>
</feature>
<dbReference type="InterPro" id="IPR036291">
    <property type="entry name" value="NAD(P)-bd_dom_sf"/>
</dbReference>
<dbReference type="RefSeq" id="WP_023163684.1">
    <property type="nucleotide sequence ID" value="NZ_CP149095.1"/>
</dbReference>